<dbReference type="EMBL" id="FZQP02002382">
    <property type="protein sequence ID" value="VVC95639.1"/>
    <property type="molecule type" value="Genomic_DNA"/>
</dbReference>
<reference evidence="1 2" key="1">
    <citation type="submission" date="2017-07" db="EMBL/GenBank/DDBJ databases">
        <authorList>
            <person name="Talla V."/>
            <person name="Backstrom N."/>
        </authorList>
    </citation>
    <scope>NUCLEOTIDE SEQUENCE [LARGE SCALE GENOMIC DNA]</scope>
</reference>
<name>A0A5E4QF88_9NEOP</name>
<keyword evidence="2" id="KW-1185">Reference proteome</keyword>
<dbReference type="SUPFAM" id="SSF55957">
    <property type="entry name" value="Phosphoglucomutase, C-terminal domain"/>
    <property type="match status" value="1"/>
</dbReference>
<evidence type="ECO:0000313" key="2">
    <source>
        <dbReference type="Proteomes" id="UP000324832"/>
    </source>
</evidence>
<evidence type="ECO:0000313" key="1">
    <source>
        <dbReference type="EMBL" id="VVC95639.1"/>
    </source>
</evidence>
<accession>A0A5E4QF88</accession>
<protein>
    <submittedName>
        <fullName evidence="1">Uncharacterized protein</fullName>
    </submittedName>
</protein>
<proteinExistence type="predicted"/>
<organism evidence="1 2">
    <name type="scientific">Leptidea sinapis</name>
    <dbReference type="NCBI Taxonomy" id="189913"/>
    <lineage>
        <taxon>Eukaryota</taxon>
        <taxon>Metazoa</taxon>
        <taxon>Ecdysozoa</taxon>
        <taxon>Arthropoda</taxon>
        <taxon>Hexapoda</taxon>
        <taxon>Insecta</taxon>
        <taxon>Pterygota</taxon>
        <taxon>Neoptera</taxon>
        <taxon>Endopterygota</taxon>
        <taxon>Lepidoptera</taxon>
        <taxon>Glossata</taxon>
        <taxon>Ditrysia</taxon>
        <taxon>Papilionoidea</taxon>
        <taxon>Pieridae</taxon>
        <taxon>Dismorphiinae</taxon>
        <taxon>Leptidea</taxon>
    </lineage>
</organism>
<dbReference type="GO" id="GO:0016868">
    <property type="term" value="F:intramolecular phosphotransferase activity"/>
    <property type="evidence" value="ECO:0007669"/>
    <property type="project" value="InterPro"/>
</dbReference>
<dbReference type="AlphaFoldDB" id="A0A5E4QF88"/>
<dbReference type="Proteomes" id="UP000324832">
    <property type="component" value="Unassembled WGS sequence"/>
</dbReference>
<dbReference type="Gene3D" id="3.30.310.50">
    <property type="entry name" value="Alpha-D-phosphohexomutase, C-terminal domain"/>
    <property type="match status" value="2"/>
</dbReference>
<sequence length="72" mass="8075">MMRELERRMTAPGFVGSTFVSGEKSYVVALADDFSYMDPVDRSEMLAPLIDVALRISDLNKYTGRDKPTVIT</sequence>
<gene>
    <name evidence="1" type="ORF">LSINAPIS_LOCUS7308</name>
</gene>
<dbReference type="InterPro" id="IPR036900">
    <property type="entry name" value="A-D-PHexomutase_C_sf"/>
</dbReference>